<proteinExistence type="predicted"/>
<dbReference type="EMBL" id="QJJQ01000009">
    <property type="protein sequence ID" value="PXW85872.1"/>
    <property type="molecule type" value="Genomic_DNA"/>
</dbReference>
<dbReference type="Pfam" id="PF11148">
    <property type="entry name" value="DUF2922"/>
    <property type="match status" value="1"/>
</dbReference>
<dbReference type="RefSeq" id="WP_110395842.1">
    <property type="nucleotide sequence ID" value="NZ_JBHUHB010000001.1"/>
</dbReference>
<sequence length="72" mass="7827">MKKLELLFENEEGKTVTYSLDSPVDPADEVAINTAMDEIIAQNVFDSTGGNIVAKKGARIVERVVTDIDIGM</sequence>
<accession>A0A2V3VV88</accession>
<evidence type="ECO:0000313" key="1">
    <source>
        <dbReference type="EMBL" id="PXW85872.1"/>
    </source>
</evidence>
<evidence type="ECO:0000313" key="2">
    <source>
        <dbReference type="Proteomes" id="UP000247978"/>
    </source>
</evidence>
<dbReference type="OrthoDB" id="2454247at2"/>
<name>A0A2V3VV88_9BACI</name>
<keyword evidence="2" id="KW-1185">Reference proteome</keyword>
<protein>
    <recommendedName>
        <fullName evidence="3">DUF2922 family protein</fullName>
    </recommendedName>
</protein>
<dbReference type="AlphaFoldDB" id="A0A2V3VV88"/>
<dbReference type="InterPro" id="IPR021321">
    <property type="entry name" value="DUF2922"/>
</dbReference>
<reference evidence="1 2" key="1">
    <citation type="submission" date="2018-05" db="EMBL/GenBank/DDBJ databases">
        <title>Genomic Encyclopedia of Type Strains, Phase IV (KMG-IV): sequencing the most valuable type-strain genomes for metagenomic binning, comparative biology and taxonomic classification.</title>
        <authorList>
            <person name="Goeker M."/>
        </authorList>
    </citation>
    <scope>NUCLEOTIDE SEQUENCE [LARGE SCALE GENOMIC DNA]</scope>
    <source>
        <strain evidence="1 2">DSM 28556</strain>
    </source>
</reference>
<evidence type="ECO:0008006" key="3">
    <source>
        <dbReference type="Google" id="ProtNLM"/>
    </source>
</evidence>
<dbReference type="Proteomes" id="UP000247978">
    <property type="component" value="Unassembled WGS sequence"/>
</dbReference>
<comment type="caution">
    <text evidence="1">The sequence shown here is derived from an EMBL/GenBank/DDBJ whole genome shotgun (WGS) entry which is preliminary data.</text>
</comment>
<organism evidence="1 2">
    <name type="scientific">Pseudogracilibacillus auburnensis</name>
    <dbReference type="NCBI Taxonomy" id="1494959"/>
    <lineage>
        <taxon>Bacteria</taxon>
        <taxon>Bacillati</taxon>
        <taxon>Bacillota</taxon>
        <taxon>Bacilli</taxon>
        <taxon>Bacillales</taxon>
        <taxon>Bacillaceae</taxon>
        <taxon>Pseudogracilibacillus</taxon>
    </lineage>
</organism>
<gene>
    <name evidence="1" type="ORF">DFR56_10934</name>
</gene>